<dbReference type="OrthoDB" id="9813840at2"/>
<dbReference type="Pfam" id="PF00801">
    <property type="entry name" value="PKD"/>
    <property type="match status" value="1"/>
</dbReference>
<dbReference type="PROSITE" id="PS50093">
    <property type="entry name" value="PKD"/>
    <property type="match status" value="1"/>
</dbReference>
<gene>
    <name evidence="4" type="ORF">DVK85_10915</name>
</gene>
<dbReference type="NCBIfam" id="TIGR02167">
    <property type="entry name" value="Liste_lipo_26"/>
    <property type="match status" value="4"/>
</dbReference>
<proteinExistence type="predicted"/>
<dbReference type="RefSeq" id="WP_114678470.1">
    <property type="nucleotide sequence ID" value="NZ_CP031188.1"/>
</dbReference>
<keyword evidence="1 2" id="KW-0732">Signal</keyword>
<dbReference type="Gene3D" id="2.60.40.10">
    <property type="entry name" value="Immunoglobulins"/>
    <property type="match status" value="1"/>
</dbReference>
<dbReference type="EMBL" id="CP031188">
    <property type="protein sequence ID" value="AXG74712.1"/>
    <property type="molecule type" value="Genomic_DNA"/>
</dbReference>
<sequence>MKKNYLLLIFCFITYFTNAQAPFITTWQVSGSDLTIQLQIFEVDELPDNFTIDFGDGTVLTNQSGTVTHTFNNEGIYTVSMSGEFSCIMLGYNGDYNHELLTVDQWGDTQWTSMQGTFYNCVNLNITATDTPDLTQVENMSSMFLGASSLNQSLNDWDVASVVNMNSMFYGASSFNQPLDNWNVSNVIDMSHMFAGATSFNQSLNDWNVSNLIYTTYMFQGATSFNGFLNNWDVSSVTHMPYMFQGASSFNKPLDNWDVSNVLDMRHMFFKASSFNQSLNSWDVSNVTNLRQMFLEASSFNQPLNNWDVSNVIDMGSMFYKASSFNQPLNSWDVSNVVNMEGTFTDANEFDQDISNWTFNNNVNFAVSSANGHFIDGSSLSINNYDTLLNRFKELGLENKNIGAEGLQYCDEETRDYLINELGWVIEGDSLAEDCTATTELFSTDQLSIYPNPVNNILHIDTKSGVQLEAVTIYNLQGSQLIQQSQDFENINTESLSSGIYILSIQTNIGSAEYKLIKN</sequence>
<feature type="signal peptide" evidence="2">
    <location>
        <begin position="1"/>
        <end position="21"/>
    </location>
</feature>
<dbReference type="InterPro" id="IPR005046">
    <property type="entry name" value="DUF285"/>
</dbReference>
<dbReference type="Pfam" id="PF03382">
    <property type="entry name" value="DUF285"/>
    <property type="match status" value="2"/>
</dbReference>
<name>A0A345HDQ2_9FLAO</name>
<evidence type="ECO:0000259" key="3">
    <source>
        <dbReference type="PROSITE" id="PS50093"/>
    </source>
</evidence>
<dbReference type="InterPro" id="IPR026444">
    <property type="entry name" value="Secre_tail"/>
</dbReference>
<accession>A0A345HDQ2</accession>
<dbReference type="Pfam" id="PF18962">
    <property type="entry name" value="Por_Secre_tail"/>
    <property type="match status" value="1"/>
</dbReference>
<evidence type="ECO:0000313" key="5">
    <source>
        <dbReference type="Proteomes" id="UP000253951"/>
    </source>
</evidence>
<dbReference type="CDD" id="cd00146">
    <property type="entry name" value="PKD"/>
    <property type="match status" value="1"/>
</dbReference>
<dbReference type="NCBIfam" id="TIGR04183">
    <property type="entry name" value="Por_Secre_tail"/>
    <property type="match status" value="1"/>
</dbReference>
<keyword evidence="5" id="KW-1185">Reference proteome</keyword>
<evidence type="ECO:0000313" key="4">
    <source>
        <dbReference type="EMBL" id="AXG74712.1"/>
    </source>
</evidence>
<dbReference type="AlphaFoldDB" id="A0A345HDQ2"/>
<dbReference type="KEGG" id="fat:DVK85_10915"/>
<organism evidence="4 5">
    <name type="scientific">Flavobacterium arcticum</name>
    <dbReference type="NCBI Taxonomy" id="1784713"/>
    <lineage>
        <taxon>Bacteria</taxon>
        <taxon>Pseudomonadati</taxon>
        <taxon>Bacteroidota</taxon>
        <taxon>Flavobacteriia</taxon>
        <taxon>Flavobacteriales</taxon>
        <taxon>Flavobacteriaceae</taxon>
        <taxon>Flavobacterium</taxon>
    </lineage>
</organism>
<dbReference type="InterPro" id="IPR011889">
    <property type="entry name" value="Liste_lipo_26"/>
</dbReference>
<dbReference type="InterPro" id="IPR013783">
    <property type="entry name" value="Ig-like_fold"/>
</dbReference>
<dbReference type="SUPFAM" id="SSF49299">
    <property type="entry name" value="PKD domain"/>
    <property type="match status" value="1"/>
</dbReference>
<dbReference type="InterPro" id="IPR035986">
    <property type="entry name" value="PKD_dom_sf"/>
</dbReference>
<dbReference type="InterPro" id="IPR000601">
    <property type="entry name" value="PKD_dom"/>
</dbReference>
<protein>
    <submittedName>
        <fullName evidence="4">BspA family leucine-rich repeat surface protein</fullName>
    </submittedName>
</protein>
<feature type="chain" id="PRO_5017014649" evidence="2">
    <location>
        <begin position="22"/>
        <end position="519"/>
    </location>
</feature>
<feature type="domain" description="PKD" evidence="3">
    <location>
        <begin position="47"/>
        <end position="82"/>
    </location>
</feature>
<evidence type="ECO:0000256" key="2">
    <source>
        <dbReference type="SAM" id="SignalP"/>
    </source>
</evidence>
<dbReference type="Proteomes" id="UP000253951">
    <property type="component" value="Chromosome"/>
</dbReference>
<evidence type="ECO:0000256" key="1">
    <source>
        <dbReference type="ARBA" id="ARBA00022729"/>
    </source>
</evidence>
<reference evidence="4 5" key="1">
    <citation type="submission" date="2018-07" db="EMBL/GenBank/DDBJ databases">
        <title>Complete genome sequence of Flavobacterium arcticum type strain SM1502T.</title>
        <authorList>
            <person name="Li Y."/>
            <person name="Li D.-D."/>
        </authorList>
    </citation>
    <scope>NUCLEOTIDE SEQUENCE [LARGE SCALE GENOMIC DNA]</scope>
    <source>
        <strain evidence="4 5">SM1502</strain>
    </source>
</reference>